<sequence>MCLVAAPCSAVDLAASSPSTPPPNRSNHIN</sequence>
<evidence type="ECO:0000313" key="1">
    <source>
        <dbReference type="EMBL" id="ABB46670.1"/>
    </source>
</evidence>
<dbReference type="AlphaFoldDB" id="Q33BA1"/>
<reference evidence="1" key="3">
    <citation type="submission" date="2006-07" db="EMBL/GenBank/DDBJ databases">
        <authorList>
            <person name="Buell R."/>
        </authorList>
    </citation>
    <scope>NUCLEOTIDE SEQUENCE</scope>
</reference>
<protein>
    <submittedName>
        <fullName evidence="1">Uncharacterized protein</fullName>
    </submittedName>
</protein>
<proteinExistence type="predicted"/>
<reference evidence="1" key="1">
    <citation type="journal article" date="2003" name="Science">
        <title>In-depth view of structure, activity, and evolution of rice chromosome 10.</title>
        <authorList>
            <consortium name="Rice Chromosome 10 Sequencing Consortium"/>
        </authorList>
    </citation>
    <scope>NUCLEOTIDE SEQUENCE [LARGE SCALE GENOMIC DNA]</scope>
</reference>
<name>Q33BA1_ORYSJ</name>
<organism evidence="1">
    <name type="scientific">Oryza sativa subsp. japonica</name>
    <name type="common">Rice</name>
    <dbReference type="NCBI Taxonomy" id="39947"/>
    <lineage>
        <taxon>Eukaryota</taxon>
        <taxon>Viridiplantae</taxon>
        <taxon>Streptophyta</taxon>
        <taxon>Embryophyta</taxon>
        <taxon>Tracheophyta</taxon>
        <taxon>Spermatophyta</taxon>
        <taxon>Magnoliopsida</taxon>
        <taxon>Liliopsida</taxon>
        <taxon>Poales</taxon>
        <taxon>Poaceae</taxon>
        <taxon>BOP clade</taxon>
        <taxon>Oryzoideae</taxon>
        <taxon>Oryzeae</taxon>
        <taxon>Oryzinae</taxon>
        <taxon>Oryza</taxon>
        <taxon>Oryza sativa</taxon>
    </lineage>
</organism>
<dbReference type="EMBL" id="DP000086">
    <property type="protein sequence ID" value="ABB46670.1"/>
    <property type="molecule type" value="Genomic_DNA"/>
</dbReference>
<reference evidence="1" key="2">
    <citation type="submission" date="2003-05" db="EMBL/GenBank/DDBJ databases">
        <authorList>
            <person name="Buell C.R."/>
            <person name="Wing R.A."/>
            <person name="McCombie W.R."/>
            <person name="Messing J."/>
            <person name="Yuan Q."/>
            <person name="Ouyang S."/>
        </authorList>
    </citation>
    <scope>NUCLEOTIDE SEQUENCE</scope>
</reference>
<gene>
    <name evidence="1" type="ordered locus">LOC_Os10g03809</name>
</gene>
<accession>Q33BA1</accession>